<organism evidence="1 2">
    <name type="scientific">Pirellula staleyi (strain ATCC 27377 / DSM 6068 / ICPB 4128)</name>
    <name type="common">Pirella staleyi</name>
    <dbReference type="NCBI Taxonomy" id="530564"/>
    <lineage>
        <taxon>Bacteria</taxon>
        <taxon>Pseudomonadati</taxon>
        <taxon>Planctomycetota</taxon>
        <taxon>Planctomycetia</taxon>
        <taxon>Pirellulales</taxon>
        <taxon>Pirellulaceae</taxon>
        <taxon>Pirellula</taxon>
    </lineage>
</organism>
<keyword evidence="2" id="KW-1185">Reference proteome</keyword>
<protein>
    <submittedName>
        <fullName evidence="1">Uncharacterized protein</fullName>
    </submittedName>
</protein>
<sequence>MLKLGARARLARQSLLHQAAEQLILLASLIDEN</sequence>
<dbReference type="Proteomes" id="UP000001887">
    <property type="component" value="Chromosome"/>
</dbReference>
<gene>
    <name evidence="1" type="ordered locus">Psta_1540</name>
</gene>
<dbReference type="STRING" id="530564.Psta_1540"/>
<reference evidence="1 2" key="1">
    <citation type="journal article" date="2009" name="Stand. Genomic Sci.">
        <title>Complete genome sequence of Pirellula staleyi type strain (ATCC 27377).</title>
        <authorList>
            <person name="Clum A."/>
            <person name="Tindall B.J."/>
            <person name="Sikorski J."/>
            <person name="Ivanova N."/>
            <person name="Mavrommatis K."/>
            <person name="Lucas S."/>
            <person name="Glavina del Rio T."/>
            <person name="Nolan M."/>
            <person name="Chen F."/>
            <person name="Tice H."/>
            <person name="Pitluck S."/>
            <person name="Cheng J.F."/>
            <person name="Chertkov O."/>
            <person name="Brettin T."/>
            <person name="Han C."/>
            <person name="Detter J.C."/>
            <person name="Kuske C."/>
            <person name="Bruce D."/>
            <person name="Goodwin L."/>
            <person name="Ovchinikova G."/>
            <person name="Pati A."/>
            <person name="Mikhailova N."/>
            <person name="Chen A."/>
            <person name="Palaniappan K."/>
            <person name="Land M."/>
            <person name="Hauser L."/>
            <person name="Chang Y.J."/>
            <person name="Jeffries C.D."/>
            <person name="Chain P."/>
            <person name="Rohde M."/>
            <person name="Goker M."/>
            <person name="Bristow J."/>
            <person name="Eisen J.A."/>
            <person name="Markowitz V."/>
            <person name="Hugenholtz P."/>
            <person name="Kyrpides N.C."/>
            <person name="Klenk H.P."/>
            <person name="Lapidus A."/>
        </authorList>
    </citation>
    <scope>NUCLEOTIDE SEQUENCE [LARGE SCALE GENOMIC DNA]</scope>
    <source>
        <strain evidence="2">ATCC 27377 / DSM 6068 / ICPB 4128</strain>
    </source>
</reference>
<accession>D2QXN0</accession>
<dbReference type="AlphaFoldDB" id="D2QXN0"/>
<dbReference type="KEGG" id="psl:Psta_1540"/>
<evidence type="ECO:0000313" key="1">
    <source>
        <dbReference type="EMBL" id="ADB16215.1"/>
    </source>
</evidence>
<proteinExistence type="predicted"/>
<name>D2QXN0_PIRSD</name>
<evidence type="ECO:0000313" key="2">
    <source>
        <dbReference type="Proteomes" id="UP000001887"/>
    </source>
</evidence>
<dbReference type="HOGENOM" id="CLU_3383194_0_0_0"/>
<dbReference type="EMBL" id="CP001848">
    <property type="protein sequence ID" value="ADB16215.1"/>
    <property type="molecule type" value="Genomic_DNA"/>
</dbReference>